<dbReference type="EMBL" id="FQUO01000001">
    <property type="protein sequence ID" value="SHE45292.1"/>
    <property type="molecule type" value="Genomic_DNA"/>
</dbReference>
<evidence type="ECO:0000313" key="1">
    <source>
        <dbReference type="EMBL" id="SHE45292.1"/>
    </source>
</evidence>
<evidence type="ECO:0000313" key="2">
    <source>
        <dbReference type="Proteomes" id="UP000184368"/>
    </source>
</evidence>
<reference evidence="1 2" key="1">
    <citation type="submission" date="2016-11" db="EMBL/GenBank/DDBJ databases">
        <authorList>
            <person name="Jaros S."/>
            <person name="Januszkiewicz K."/>
            <person name="Wedrychowicz H."/>
        </authorList>
    </citation>
    <scope>NUCLEOTIDE SEQUENCE [LARGE SCALE GENOMIC DNA]</scope>
    <source>
        <strain evidence="1 2">DSM 26897</strain>
    </source>
</reference>
<keyword evidence="2" id="KW-1185">Reference proteome</keyword>
<accession>A0A1M4TLA6</accession>
<proteinExistence type="predicted"/>
<organism evidence="1 2">
    <name type="scientific">Cnuella takakiae</name>
    <dbReference type="NCBI Taxonomy" id="1302690"/>
    <lineage>
        <taxon>Bacteria</taxon>
        <taxon>Pseudomonadati</taxon>
        <taxon>Bacteroidota</taxon>
        <taxon>Chitinophagia</taxon>
        <taxon>Chitinophagales</taxon>
        <taxon>Chitinophagaceae</taxon>
        <taxon>Cnuella</taxon>
    </lineage>
</organism>
<name>A0A1M4TLA6_9BACT</name>
<sequence>MVALRSAASMQDVLYKSFVARPSGKQKVLYQQFLPLLLVFNLVQCGSCTNNAGVRKTYAVGEQALN</sequence>
<dbReference type="Proteomes" id="UP000184368">
    <property type="component" value="Unassembled WGS sequence"/>
</dbReference>
<protein>
    <submittedName>
        <fullName evidence="1">Uncharacterized protein</fullName>
    </submittedName>
</protein>
<gene>
    <name evidence="1" type="ORF">SAMN05444008_101434</name>
</gene>
<dbReference type="AlphaFoldDB" id="A0A1M4TLA6"/>